<gene>
    <name evidence="2" type="ORF">DW040_02860</name>
    <name evidence="1" type="ORF">DW272_02195</name>
</gene>
<name>A0A415HVJ5_9FIRM</name>
<reference evidence="3 4" key="1">
    <citation type="submission" date="2018-08" db="EMBL/GenBank/DDBJ databases">
        <title>A genome reference for cultivated species of the human gut microbiota.</title>
        <authorList>
            <person name="Zou Y."/>
            <person name="Xue W."/>
            <person name="Luo G."/>
        </authorList>
    </citation>
    <scope>NUCLEOTIDE SEQUENCE [LARGE SCALE GENOMIC DNA]</scope>
    <source>
        <strain evidence="2 4">AF39-4</strain>
        <strain evidence="1 3">AM22-9LB</strain>
    </source>
</reference>
<dbReference type="EMBL" id="QRHZ01000001">
    <property type="protein sequence ID" value="RHG20036.1"/>
    <property type="molecule type" value="Genomic_DNA"/>
</dbReference>
<protein>
    <submittedName>
        <fullName evidence="2">Uncharacterized protein</fullName>
    </submittedName>
</protein>
<evidence type="ECO:0000313" key="2">
    <source>
        <dbReference type="EMBL" id="RHK98263.1"/>
    </source>
</evidence>
<comment type="caution">
    <text evidence="2">The sequence shown here is derived from an EMBL/GenBank/DDBJ whole genome shotgun (WGS) entry which is preliminary data.</text>
</comment>
<evidence type="ECO:0000313" key="3">
    <source>
        <dbReference type="Proteomes" id="UP000284220"/>
    </source>
</evidence>
<dbReference type="EMBL" id="QROE01000001">
    <property type="protein sequence ID" value="RHK98263.1"/>
    <property type="molecule type" value="Genomic_DNA"/>
</dbReference>
<accession>A0A415HVJ5</accession>
<dbReference type="AlphaFoldDB" id="A0A415HVJ5"/>
<proteinExistence type="predicted"/>
<dbReference type="RefSeq" id="WP_118197358.1">
    <property type="nucleotide sequence ID" value="NZ_CABJDZ010000001.1"/>
</dbReference>
<dbReference type="Proteomes" id="UP000284220">
    <property type="component" value="Unassembled WGS sequence"/>
</dbReference>
<dbReference type="Proteomes" id="UP000284267">
    <property type="component" value="Unassembled WGS sequence"/>
</dbReference>
<evidence type="ECO:0000313" key="4">
    <source>
        <dbReference type="Proteomes" id="UP000284267"/>
    </source>
</evidence>
<evidence type="ECO:0000313" key="1">
    <source>
        <dbReference type="EMBL" id="RHG20036.1"/>
    </source>
</evidence>
<sequence length="144" mass="17357">MYYFIYDINDFDKLNDIIADCKKKQRKILNEKWKSLYKECCPKYYVELEELVKGLDVYNHSYNITNHLTFISDWVYSDLFNSSSIYYILQFLKEHDLLLTKEIKLMTCEACVCQGCKYIKEHLGHTCKECKENYYTGYEGYCDE</sequence>
<organism evidence="2 4">
    <name type="scientific">Blautia obeum</name>
    <dbReference type="NCBI Taxonomy" id="40520"/>
    <lineage>
        <taxon>Bacteria</taxon>
        <taxon>Bacillati</taxon>
        <taxon>Bacillota</taxon>
        <taxon>Clostridia</taxon>
        <taxon>Lachnospirales</taxon>
        <taxon>Lachnospiraceae</taxon>
        <taxon>Blautia</taxon>
    </lineage>
</organism>